<dbReference type="AlphaFoldDB" id="E1Z6B4"/>
<organism evidence="5">
    <name type="scientific">Chlorella variabilis</name>
    <name type="common">Green alga</name>
    <dbReference type="NCBI Taxonomy" id="554065"/>
    <lineage>
        <taxon>Eukaryota</taxon>
        <taxon>Viridiplantae</taxon>
        <taxon>Chlorophyta</taxon>
        <taxon>core chlorophytes</taxon>
        <taxon>Trebouxiophyceae</taxon>
        <taxon>Chlorellales</taxon>
        <taxon>Chlorellaceae</taxon>
        <taxon>Chlorella clade</taxon>
        <taxon>Chlorella</taxon>
    </lineage>
</organism>
<keyword evidence="5" id="KW-1185">Reference proteome</keyword>
<gene>
    <name evidence="4" type="ORF">CHLNCDRAFT_140837</name>
</gene>
<evidence type="ECO:0000259" key="3">
    <source>
        <dbReference type="Pfam" id="PF21329"/>
    </source>
</evidence>
<proteinExistence type="predicted"/>
<sequence>MPVQTLRQLAKTATGVATAAMLALGSVAPLPAAAVLNSPIASVPRSADVALRRSIPAFNQDVRTVQSRLEAIGFKLRIPQRKPWQSMAEDTATAAALAADQQLMMAGVLPGDEAQAEELLAELRVQLDRLARSIEAKNPDRTSVRVANALEEAPGLPYQLPRQLTDYPALAGRAVVELTVEKASGERVFVDQNSDAGPQKRAKLQLVLDGYSAPITAANLAANFSAGLYNGLPLSVNGVSVLAGTPAPEAEDSAFDEDARDAPSGLKAPSSLEVGTSGGDVGGRRMAPTALPLEILAAGDFEPVYRSTLDVRSGELPVLPLSIYGAGKLLQAVAMAHLPDSSGSGYAGLAGLSFDEGEFGVCGYVTKGLDALSKLEDGDRIVKAKVVSGLDKLT</sequence>
<feature type="domain" description="Peptidyl-prolyl cis-trans isomerase CYP38-like PsbQ-like" evidence="3">
    <location>
        <begin position="50"/>
        <end position="150"/>
    </location>
</feature>
<dbReference type="PANTHER" id="PTHR47318">
    <property type="entry name" value="PEPTIDYL-PROLYL CIS-TRANS ISOMERASE CYP37, CHLOROPLASTIC"/>
    <property type="match status" value="1"/>
</dbReference>
<dbReference type="eggNOG" id="ENOG502QRM6">
    <property type="taxonomic scope" value="Eukaryota"/>
</dbReference>
<dbReference type="PANTHER" id="PTHR47318:SF1">
    <property type="entry name" value="PEPTIDYL-PROLYL CIS-TRANS ISOMERASE CYP37, CHLOROPLASTIC"/>
    <property type="match status" value="1"/>
</dbReference>
<dbReference type="InterPro" id="IPR048563">
    <property type="entry name" value="CYP38_PsbQ-like"/>
</dbReference>
<dbReference type="InterPro" id="IPR023222">
    <property type="entry name" value="PsbQ-like_dom_sf"/>
</dbReference>
<dbReference type="OMA" id="CCDGGIR"/>
<dbReference type="GeneID" id="17357819"/>
<evidence type="ECO:0000256" key="2">
    <source>
        <dbReference type="SAM" id="MobiDB-lite"/>
    </source>
</evidence>
<dbReference type="Pfam" id="PF21329">
    <property type="entry name" value="CYP38_PsbQ-like"/>
    <property type="match status" value="1"/>
</dbReference>
<dbReference type="KEGG" id="cvr:CHLNCDRAFT_140837"/>
<evidence type="ECO:0000313" key="4">
    <source>
        <dbReference type="EMBL" id="EFN58901.1"/>
    </source>
</evidence>
<dbReference type="EMBL" id="GL433837">
    <property type="protein sequence ID" value="EFN58901.1"/>
    <property type="molecule type" value="Genomic_DNA"/>
</dbReference>
<keyword evidence="1" id="KW-0793">Thylakoid</keyword>
<dbReference type="OrthoDB" id="1735926at2759"/>
<evidence type="ECO:0000256" key="1">
    <source>
        <dbReference type="ARBA" id="ARBA00023078"/>
    </source>
</evidence>
<dbReference type="InParanoid" id="E1Z6B4"/>
<dbReference type="STRING" id="554065.E1Z6B4"/>
<dbReference type="Gene3D" id="1.20.120.290">
    <property type="entry name" value="Oxygen-evolving enhancer protein 3 (PsbQ), four-helix up-down bundle"/>
    <property type="match status" value="1"/>
</dbReference>
<protein>
    <recommendedName>
        <fullName evidence="3">Peptidyl-prolyl cis-trans isomerase CYP38-like PsbQ-like domain-containing protein</fullName>
    </recommendedName>
</protein>
<dbReference type="Proteomes" id="UP000008141">
    <property type="component" value="Unassembled WGS sequence"/>
</dbReference>
<reference evidence="4 5" key="1">
    <citation type="journal article" date="2010" name="Plant Cell">
        <title>The Chlorella variabilis NC64A genome reveals adaptation to photosymbiosis, coevolution with viruses, and cryptic sex.</title>
        <authorList>
            <person name="Blanc G."/>
            <person name="Duncan G."/>
            <person name="Agarkova I."/>
            <person name="Borodovsky M."/>
            <person name="Gurnon J."/>
            <person name="Kuo A."/>
            <person name="Lindquist E."/>
            <person name="Lucas S."/>
            <person name="Pangilinan J."/>
            <person name="Polle J."/>
            <person name="Salamov A."/>
            <person name="Terry A."/>
            <person name="Yamada T."/>
            <person name="Dunigan D.D."/>
            <person name="Grigoriev I.V."/>
            <person name="Claverie J.M."/>
            <person name="Van Etten J.L."/>
        </authorList>
    </citation>
    <scope>NUCLEOTIDE SEQUENCE [LARGE SCALE GENOMIC DNA]</scope>
    <source>
        <strain evidence="4 5">NC64A</strain>
    </source>
</reference>
<dbReference type="RefSeq" id="XP_005851003.1">
    <property type="nucleotide sequence ID" value="XM_005850941.1"/>
</dbReference>
<accession>E1Z6B4</accession>
<dbReference type="InterPro" id="IPR044259">
    <property type="entry name" value="CYP37-like"/>
</dbReference>
<evidence type="ECO:0000313" key="5">
    <source>
        <dbReference type="Proteomes" id="UP000008141"/>
    </source>
</evidence>
<feature type="region of interest" description="Disordered" evidence="2">
    <location>
        <begin position="249"/>
        <end position="283"/>
    </location>
</feature>
<dbReference type="FunCoup" id="E1Z6B4">
    <property type="interactions" value="683"/>
</dbReference>
<name>E1Z6B4_CHLVA</name>
<feature type="compositionally biased region" description="Acidic residues" evidence="2">
    <location>
        <begin position="249"/>
        <end position="259"/>
    </location>
</feature>